<gene>
    <name evidence="3" type="ORF">CLO192961_LOCUS305560</name>
</gene>
<keyword evidence="4" id="KW-1185">Reference proteome</keyword>
<evidence type="ECO:0000256" key="1">
    <source>
        <dbReference type="ARBA" id="ARBA00023002"/>
    </source>
</evidence>
<name>A0ABY6UJW9_BIOOC</name>
<dbReference type="Proteomes" id="UP000766486">
    <property type="component" value="Unassembled WGS sequence"/>
</dbReference>
<dbReference type="Gene3D" id="3.60.130.10">
    <property type="entry name" value="Clavaminate synthase-like"/>
    <property type="match status" value="1"/>
</dbReference>
<accession>A0ABY6UJW9</accession>
<evidence type="ECO:0000259" key="2">
    <source>
        <dbReference type="Pfam" id="PF02668"/>
    </source>
</evidence>
<dbReference type="InterPro" id="IPR003819">
    <property type="entry name" value="TauD/TfdA-like"/>
</dbReference>
<sequence length="344" mass="38359">MDRIARNQRVSTLLRAQALPSKQGVSPNLSRISRFWTPSRTRSLATVTTNVPVPQITAPDLIYARKPDHVDEVHHQLQHHGILKISLQFADTSSTYLQHLLRSLHDHHGHQLPISHSAKRGWFWDVRPSETTFQAGNHQARSETMNEFPWHTDCSYEDPPPRYFALQVLQHDRYGGGTLSIMNVDRLSALLSPATRAALVRPDYRISIPPEFIKDPAQKHILGSVLLGANAGGGGGGAGGGRGRQESTRPAVMRFREDILTPLSGEASAALDELRGALRSAEIQAQSTLHLVADELPKGSIILVDNRRWLHARNHINDPERHLRRVRWDAVPFADSGDDATDRV</sequence>
<protein>
    <recommendedName>
        <fullName evidence="2">TauD/TfdA-like domain-containing protein</fullName>
    </recommendedName>
</protein>
<evidence type="ECO:0000313" key="4">
    <source>
        <dbReference type="Proteomes" id="UP000766486"/>
    </source>
</evidence>
<proteinExistence type="predicted"/>
<dbReference type="EMBL" id="CABFNS010000833">
    <property type="protein sequence ID" value="VUC31563.1"/>
    <property type="molecule type" value="Genomic_DNA"/>
</dbReference>
<comment type="caution">
    <text evidence="3">The sequence shown here is derived from an EMBL/GenBank/DDBJ whole genome shotgun (WGS) entry which is preliminary data.</text>
</comment>
<feature type="domain" description="TauD/TfdA-like" evidence="2">
    <location>
        <begin position="59"/>
        <end position="326"/>
    </location>
</feature>
<evidence type="ECO:0000313" key="3">
    <source>
        <dbReference type="EMBL" id="VUC31563.1"/>
    </source>
</evidence>
<reference evidence="3 4" key="1">
    <citation type="submission" date="2019-06" db="EMBL/GenBank/DDBJ databases">
        <authorList>
            <person name="Broberg M."/>
        </authorList>
    </citation>
    <scope>NUCLEOTIDE SEQUENCE [LARGE SCALE GENOMIC DNA]</scope>
</reference>
<keyword evidence="1" id="KW-0560">Oxidoreductase</keyword>
<dbReference type="SUPFAM" id="SSF51197">
    <property type="entry name" value="Clavaminate synthase-like"/>
    <property type="match status" value="1"/>
</dbReference>
<dbReference type="InterPro" id="IPR042098">
    <property type="entry name" value="TauD-like_sf"/>
</dbReference>
<dbReference type="Pfam" id="PF02668">
    <property type="entry name" value="TauD"/>
    <property type="match status" value="1"/>
</dbReference>
<organism evidence="3 4">
    <name type="scientific">Bionectria ochroleuca</name>
    <name type="common">Gliocladium roseum</name>
    <dbReference type="NCBI Taxonomy" id="29856"/>
    <lineage>
        <taxon>Eukaryota</taxon>
        <taxon>Fungi</taxon>
        <taxon>Dikarya</taxon>
        <taxon>Ascomycota</taxon>
        <taxon>Pezizomycotina</taxon>
        <taxon>Sordariomycetes</taxon>
        <taxon>Hypocreomycetidae</taxon>
        <taxon>Hypocreales</taxon>
        <taxon>Bionectriaceae</taxon>
        <taxon>Clonostachys</taxon>
    </lineage>
</organism>